<dbReference type="SUPFAM" id="SSF57567">
    <property type="entry name" value="Serine protease inhibitors"/>
    <property type="match status" value="1"/>
</dbReference>
<dbReference type="GO" id="GO:0031012">
    <property type="term" value="C:extracellular matrix"/>
    <property type="evidence" value="ECO:0007669"/>
    <property type="project" value="TreeGrafter"/>
</dbReference>
<dbReference type="SMART" id="SM00216">
    <property type="entry name" value="VWD"/>
    <property type="match status" value="1"/>
</dbReference>
<keyword evidence="2" id="KW-0325">Glycoprotein</keyword>
<comment type="caution">
    <text evidence="4">The sequence shown here is derived from an EMBL/GenBank/DDBJ whole genome shotgun (WGS) entry which is preliminary data.</text>
</comment>
<organism evidence="4 5">
    <name type="scientific">Mytilus galloprovincialis</name>
    <name type="common">Mediterranean mussel</name>
    <dbReference type="NCBI Taxonomy" id="29158"/>
    <lineage>
        <taxon>Eukaryota</taxon>
        <taxon>Metazoa</taxon>
        <taxon>Spiralia</taxon>
        <taxon>Lophotrochozoa</taxon>
        <taxon>Mollusca</taxon>
        <taxon>Bivalvia</taxon>
        <taxon>Autobranchia</taxon>
        <taxon>Pteriomorphia</taxon>
        <taxon>Mytilida</taxon>
        <taxon>Mytiloidea</taxon>
        <taxon>Mytilidae</taxon>
        <taxon>Mytilinae</taxon>
        <taxon>Mytilus</taxon>
    </lineage>
</organism>
<protein>
    <recommendedName>
        <fullName evidence="3">VWFD domain-containing protein</fullName>
    </recommendedName>
</protein>
<dbReference type="InterPro" id="IPR000742">
    <property type="entry name" value="EGF"/>
</dbReference>
<reference evidence="4" key="1">
    <citation type="submission" date="2018-11" db="EMBL/GenBank/DDBJ databases">
        <authorList>
            <person name="Alioto T."/>
            <person name="Alioto T."/>
        </authorList>
    </citation>
    <scope>NUCLEOTIDE SEQUENCE</scope>
</reference>
<dbReference type="InterPro" id="IPR050780">
    <property type="entry name" value="Mucin_vWF_Thrombospondin_sf"/>
</dbReference>
<dbReference type="EMBL" id="UYJE01004215">
    <property type="protein sequence ID" value="VDI26101.1"/>
    <property type="molecule type" value="Genomic_DNA"/>
</dbReference>
<dbReference type="GO" id="GO:0005615">
    <property type="term" value="C:extracellular space"/>
    <property type="evidence" value="ECO:0007669"/>
    <property type="project" value="TreeGrafter"/>
</dbReference>
<dbReference type="CDD" id="cd19941">
    <property type="entry name" value="TIL"/>
    <property type="match status" value="1"/>
</dbReference>
<evidence type="ECO:0000256" key="1">
    <source>
        <dbReference type="ARBA" id="ARBA00023157"/>
    </source>
</evidence>
<dbReference type="Proteomes" id="UP000596742">
    <property type="component" value="Unassembled WGS sequence"/>
</dbReference>
<dbReference type="InterPro" id="IPR001846">
    <property type="entry name" value="VWF_type-D"/>
</dbReference>
<dbReference type="SMART" id="SM00181">
    <property type="entry name" value="EGF"/>
    <property type="match status" value="7"/>
</dbReference>
<evidence type="ECO:0000256" key="2">
    <source>
        <dbReference type="ARBA" id="ARBA00023180"/>
    </source>
</evidence>
<dbReference type="PROSITE" id="PS01186">
    <property type="entry name" value="EGF_2"/>
    <property type="match status" value="1"/>
</dbReference>
<dbReference type="Pfam" id="PF00094">
    <property type="entry name" value="VWD"/>
    <property type="match status" value="1"/>
</dbReference>
<evidence type="ECO:0000259" key="3">
    <source>
        <dbReference type="PROSITE" id="PS51233"/>
    </source>
</evidence>
<dbReference type="InterPro" id="IPR036084">
    <property type="entry name" value="Ser_inhib-like_sf"/>
</dbReference>
<sequence>MLYFFTVKKFCGNKTCAEHTECLKYQCQCRKGYTGNGYRKCDALCNGKKCVKNAKCVHNLCVCDEGYHGDGYYRCEADGFCDGHICSKNAQCDNFLCKCQKGYYGDGYTRCDPFCGGKLCVENAHCVAGRCSCHTGFHGNPFFKCEPLDYCGGKRCHMNAMCEDYKCKCRKGYHGDGYYFCDPEGFCKGVKCAQNSECVDGRCVCRGGFVGDGHRKCERKCICSAFSNAYIKTYDGQFIYHNGACRYTLTKSTRFPDPCAFHIDVIMKSDDHGASKIKAVVVEIFHRRIQLGPGYNIYENGYLHYLPLSLHSQQIHIRYTGNWLLLTTTCGLHVWWNGDSSVMVQASNTCSSHLTGLCGNCNGKYVDDFITRHGSDVSGYPAVKRDLEIIKSYIVTMNGQPINMQCIGTLKKSAKCTLTQESYVADARICGYMKVQNEHTPFRKCNHLYPNLARMMYDTCRRDVCMNFGNDALVQKMACVYVQQMAMECLQRGILVKNFRYHCGMKCPLNSVYSSEVTACPADCMDRTPTTCDSGLPFSEGCTCKAGYYRSGHECVPASQCGCYCPDRHYIPLAKSYTTEDCSETVKCQMVHERPEFRHTQIGVQCHRNATCSLKDGIPACMCLGGLVGDGYKVCQQSRYQVI</sequence>
<dbReference type="OrthoDB" id="6052188at2759"/>
<feature type="domain" description="VWFD" evidence="3">
    <location>
        <begin position="221"/>
        <end position="401"/>
    </location>
</feature>
<dbReference type="Gene3D" id="2.10.25.10">
    <property type="entry name" value="Laminin"/>
    <property type="match status" value="2"/>
</dbReference>
<accession>A0A8B6DZL9</accession>
<dbReference type="AlphaFoldDB" id="A0A8B6DZL9"/>
<evidence type="ECO:0000313" key="4">
    <source>
        <dbReference type="EMBL" id="VDI26101.1"/>
    </source>
</evidence>
<name>A0A8B6DZL9_MYTGA</name>
<keyword evidence="5" id="KW-1185">Reference proteome</keyword>
<keyword evidence="1" id="KW-1015">Disulfide bond</keyword>
<dbReference type="Pfam" id="PF01826">
    <property type="entry name" value="TIL"/>
    <property type="match status" value="1"/>
</dbReference>
<proteinExistence type="predicted"/>
<evidence type="ECO:0000313" key="5">
    <source>
        <dbReference type="Proteomes" id="UP000596742"/>
    </source>
</evidence>
<dbReference type="InterPro" id="IPR002919">
    <property type="entry name" value="TIL_dom"/>
</dbReference>
<gene>
    <name evidence="4" type="ORF">MGAL_10B088040</name>
</gene>
<dbReference type="PANTHER" id="PTHR11339:SF409">
    <property type="match status" value="1"/>
</dbReference>
<dbReference type="PANTHER" id="PTHR11339">
    <property type="entry name" value="EXTRACELLULAR MATRIX GLYCOPROTEIN RELATED"/>
    <property type="match status" value="1"/>
</dbReference>
<dbReference type="PROSITE" id="PS51233">
    <property type="entry name" value="VWFD"/>
    <property type="match status" value="1"/>
</dbReference>